<reference evidence="4 5" key="1">
    <citation type="submission" date="2020-11" db="EMBL/GenBank/DDBJ databases">
        <authorList>
            <person name="Wallbank WR R."/>
            <person name="Pardo Diaz C."/>
            <person name="Kozak K."/>
            <person name="Martin S."/>
            <person name="Jiggins C."/>
            <person name="Moest M."/>
            <person name="Warren A I."/>
            <person name="Generalovic N T."/>
            <person name="Byers J.R.P. K."/>
            <person name="Montejo-Kovacevich G."/>
            <person name="Yen C E."/>
        </authorList>
    </citation>
    <scope>NUCLEOTIDE SEQUENCE [LARGE SCALE GENOMIC DNA]</scope>
</reference>
<feature type="transmembrane region" description="Helical" evidence="1">
    <location>
        <begin position="408"/>
        <end position="431"/>
    </location>
</feature>
<dbReference type="PANTHER" id="PTHR23252">
    <property type="entry name" value="INTIMAL THICKNESS RECEPTOR-RELATED"/>
    <property type="match status" value="1"/>
</dbReference>
<dbReference type="Proteomes" id="UP000594454">
    <property type="component" value="Chromosome 4"/>
</dbReference>
<dbReference type="PANTHER" id="PTHR23252:SF43">
    <property type="entry name" value="INTIMAL THICKNESS RELATED RECEPTOR IRP DOMAIN-CONTAINING PROTEIN"/>
    <property type="match status" value="1"/>
</dbReference>
<dbReference type="FunCoup" id="A0A7R8YXD5">
    <property type="interactions" value="185"/>
</dbReference>
<feature type="transmembrane region" description="Helical" evidence="1">
    <location>
        <begin position="235"/>
        <end position="256"/>
    </location>
</feature>
<evidence type="ECO:0000259" key="3">
    <source>
        <dbReference type="Pfam" id="PF10192"/>
    </source>
</evidence>
<keyword evidence="2" id="KW-0732">Signal</keyword>
<dbReference type="Pfam" id="PF10192">
    <property type="entry name" value="GPR180-TMEM145_TM"/>
    <property type="match status" value="1"/>
</dbReference>
<dbReference type="InterPro" id="IPR047831">
    <property type="entry name" value="GPR180/TMEM145"/>
</dbReference>
<dbReference type="EMBL" id="LR899012">
    <property type="protein sequence ID" value="CAD7089318.1"/>
    <property type="molecule type" value="Genomic_DNA"/>
</dbReference>
<protein>
    <recommendedName>
        <fullName evidence="3">GPR180/TMEM145 transmembrane domain-containing protein</fullName>
    </recommendedName>
</protein>
<dbReference type="InterPro" id="IPR019336">
    <property type="entry name" value="GPR180/TMEM145_TM"/>
</dbReference>
<dbReference type="OMA" id="HQFSFEE"/>
<evidence type="ECO:0000313" key="5">
    <source>
        <dbReference type="Proteomes" id="UP000594454"/>
    </source>
</evidence>
<evidence type="ECO:0000256" key="2">
    <source>
        <dbReference type="SAM" id="SignalP"/>
    </source>
</evidence>
<feature type="domain" description="GPR180/TMEM145 transmembrane" evidence="3">
    <location>
        <begin position="243"/>
        <end position="459"/>
    </location>
</feature>
<gene>
    <name evidence="4" type="ORF">HERILL_LOCUS11873</name>
</gene>
<feature type="transmembrane region" description="Helical" evidence="1">
    <location>
        <begin position="378"/>
        <end position="396"/>
    </location>
</feature>
<dbReference type="OrthoDB" id="45670at2759"/>
<organism evidence="4 5">
    <name type="scientific">Hermetia illucens</name>
    <name type="common">Black soldier fly</name>
    <dbReference type="NCBI Taxonomy" id="343691"/>
    <lineage>
        <taxon>Eukaryota</taxon>
        <taxon>Metazoa</taxon>
        <taxon>Ecdysozoa</taxon>
        <taxon>Arthropoda</taxon>
        <taxon>Hexapoda</taxon>
        <taxon>Insecta</taxon>
        <taxon>Pterygota</taxon>
        <taxon>Neoptera</taxon>
        <taxon>Endopterygota</taxon>
        <taxon>Diptera</taxon>
        <taxon>Brachycera</taxon>
        <taxon>Stratiomyomorpha</taxon>
        <taxon>Stratiomyidae</taxon>
        <taxon>Hermetiinae</taxon>
        <taxon>Hermetia</taxon>
    </lineage>
</organism>
<feature type="transmembrane region" description="Helical" evidence="1">
    <location>
        <begin position="339"/>
        <end position="358"/>
    </location>
</feature>
<dbReference type="AlphaFoldDB" id="A0A7R8YXD5"/>
<proteinExistence type="predicted"/>
<keyword evidence="1" id="KW-1133">Transmembrane helix</keyword>
<dbReference type="GO" id="GO:0007186">
    <property type="term" value="P:G protein-coupled receptor signaling pathway"/>
    <property type="evidence" value="ECO:0007669"/>
    <property type="project" value="InterPro"/>
</dbReference>
<feature type="transmembrane region" description="Helical" evidence="1">
    <location>
        <begin position="268"/>
        <end position="289"/>
    </location>
</feature>
<evidence type="ECO:0000313" key="4">
    <source>
        <dbReference type="EMBL" id="CAD7089318.1"/>
    </source>
</evidence>
<dbReference type="InParanoid" id="A0A7R8YXD5"/>
<dbReference type="GO" id="GO:0019236">
    <property type="term" value="P:response to pheromone"/>
    <property type="evidence" value="ECO:0007669"/>
    <property type="project" value="InterPro"/>
</dbReference>
<keyword evidence="1" id="KW-0472">Membrane</keyword>
<keyword evidence="1" id="KW-0812">Transmembrane</keyword>
<sequence length="567" mass="64803">MPGMASMSRLLLAFVVLKLSSLGDSTHITGTFRTDEFFKFIVKFGFQKTERHSQRDSFGYIYGNITSQDAFQVPITFAVLDKASLLEFYGNQSYPNRDMACQRMFARVGQYAYDSVCNTHAKADYLRRIPCARGKLCEDEDSPGNVVPGNQFTYVISDLFQPRFWYVSIVACYRNTTTCKWHYYDYTKHPTNKIAQSRTLGHPPQIHYDFRLVNGNPNQSSSNPLTFHFSFDQQYILEMFLVFLLIYIILVPMQIYAVRIQKHPVTKLFTLSLITEFVSLALITAHLINFAINGVGYPNLQTTGDILDILSRTSFMLILLLLAKGWAVTRQQISKSGWIILMTIWIPYCGFHVFLYIWNRTEVDVISDTDEYQTWPGWIVLGCRTAFMMWFLWELRNTMKYEHSTKKLDFLLHFGASSLVWFIYLPIVAIVALQVSPMWRYKLLLGITNSADCLAYCVMTGLLWPNRAGQYLLLAGTSYTGMDELDEFSEAPHIVNGDTFINDRLPPTMLDDRHINGRAHDALSLNGGVYDSSGNLINGDVTTDLLDGDDLDTNLLTDLNKNSHIIA</sequence>
<feature type="signal peptide" evidence="2">
    <location>
        <begin position="1"/>
        <end position="25"/>
    </location>
</feature>
<keyword evidence="5" id="KW-1185">Reference proteome</keyword>
<feature type="chain" id="PRO_5031477789" description="GPR180/TMEM145 transmembrane domain-containing protein" evidence="2">
    <location>
        <begin position="26"/>
        <end position="567"/>
    </location>
</feature>
<name>A0A7R8YXD5_HERIL</name>
<feature type="transmembrane region" description="Helical" evidence="1">
    <location>
        <begin position="309"/>
        <end position="327"/>
    </location>
</feature>
<accession>A0A7R8YXD5</accession>
<evidence type="ECO:0000256" key="1">
    <source>
        <dbReference type="SAM" id="Phobius"/>
    </source>
</evidence>